<keyword evidence="1" id="KW-1133">Transmembrane helix</keyword>
<keyword evidence="3" id="KW-1185">Reference proteome</keyword>
<comment type="caution">
    <text evidence="2">The sequence shown here is derived from an EMBL/GenBank/DDBJ whole genome shotgun (WGS) entry which is preliminary data.</text>
</comment>
<organism evidence="2 3">
    <name type="scientific">Araneus ventricosus</name>
    <name type="common">Orbweaver spider</name>
    <name type="synonym">Epeira ventricosa</name>
    <dbReference type="NCBI Taxonomy" id="182803"/>
    <lineage>
        <taxon>Eukaryota</taxon>
        <taxon>Metazoa</taxon>
        <taxon>Ecdysozoa</taxon>
        <taxon>Arthropoda</taxon>
        <taxon>Chelicerata</taxon>
        <taxon>Arachnida</taxon>
        <taxon>Araneae</taxon>
        <taxon>Araneomorphae</taxon>
        <taxon>Entelegynae</taxon>
        <taxon>Araneoidea</taxon>
        <taxon>Araneidae</taxon>
        <taxon>Araneus</taxon>
    </lineage>
</organism>
<keyword evidence="1" id="KW-0812">Transmembrane</keyword>
<name>A0A4Y2NLZ3_ARAVE</name>
<dbReference type="EMBL" id="BGPR01009410">
    <property type="protein sequence ID" value="GBN39833.1"/>
    <property type="molecule type" value="Genomic_DNA"/>
</dbReference>
<dbReference type="AlphaFoldDB" id="A0A4Y2NLZ3"/>
<dbReference type="Proteomes" id="UP000499080">
    <property type="component" value="Unassembled WGS sequence"/>
</dbReference>
<accession>A0A4Y2NLZ3</accession>
<reference evidence="2 3" key="1">
    <citation type="journal article" date="2019" name="Sci. Rep.">
        <title>Orb-weaving spider Araneus ventricosus genome elucidates the spidroin gene catalogue.</title>
        <authorList>
            <person name="Kono N."/>
            <person name="Nakamura H."/>
            <person name="Ohtoshi R."/>
            <person name="Moran D.A.P."/>
            <person name="Shinohara A."/>
            <person name="Yoshida Y."/>
            <person name="Fujiwara M."/>
            <person name="Mori M."/>
            <person name="Tomita M."/>
            <person name="Arakawa K."/>
        </authorList>
    </citation>
    <scope>NUCLEOTIDE SEQUENCE [LARGE SCALE GENOMIC DNA]</scope>
</reference>
<feature type="transmembrane region" description="Helical" evidence="1">
    <location>
        <begin position="77"/>
        <end position="101"/>
    </location>
</feature>
<evidence type="ECO:0000313" key="3">
    <source>
        <dbReference type="Proteomes" id="UP000499080"/>
    </source>
</evidence>
<protein>
    <submittedName>
        <fullName evidence="2">Uncharacterized protein</fullName>
    </submittedName>
</protein>
<keyword evidence="1" id="KW-0472">Membrane</keyword>
<sequence length="184" mass="20195">MSVNARTTKARESTDGDLSIVPTDCCRLCTGHNNAADGRILNHNKSPSTTSSNQATDRGNKALEFLKDKRRTCVFPYLFFLLFLLDGSLLLLLSLFLPLLFSPFLPLRGTLVQVGEALHVVGRQRMQGGHGLSLPRISPLGVARGDGGRRKGPLTFGRGLVVVRKSSDQGFQAKNREENNYLRS</sequence>
<gene>
    <name evidence="2" type="ORF">AVEN_217072_1</name>
</gene>
<evidence type="ECO:0000313" key="2">
    <source>
        <dbReference type="EMBL" id="GBN39833.1"/>
    </source>
</evidence>
<evidence type="ECO:0000256" key="1">
    <source>
        <dbReference type="SAM" id="Phobius"/>
    </source>
</evidence>
<proteinExistence type="predicted"/>